<evidence type="ECO:0000313" key="3">
    <source>
        <dbReference type="Proteomes" id="UP000076008"/>
    </source>
</evidence>
<name>A0A144TYB4_ENTCL</name>
<dbReference type="AlphaFoldDB" id="A0A144TYB4"/>
<evidence type="ECO:0000313" key="2">
    <source>
        <dbReference type="EMBL" id="CZW35027.1"/>
    </source>
</evidence>
<keyword evidence="1" id="KW-0732">Signal</keyword>
<proteinExistence type="predicted"/>
<sequence>MKTLIAVTALTSLLSGAVFAQSSNIAHDAHRFVNNASAISHVNAATHEQNTDEKNKDIATPFSEMNEHERAIIAHSFMNNSASYPHQKMIEEHKKMLNESEANTKNLSFSELNAGEKAALIHESVNNAGAEAHQIQAKKLRELYESGKQ</sequence>
<dbReference type="RefSeq" id="WP_008786776.1">
    <property type="nucleotide sequence ID" value="NZ_FJXR01000041.1"/>
</dbReference>
<accession>A0A144TYB4</accession>
<reference evidence="2 3" key="1">
    <citation type="submission" date="2016-03" db="EMBL/GenBank/DDBJ databases">
        <authorList>
            <consortium name="Pathogen Informatics"/>
        </authorList>
    </citation>
    <scope>NUCLEOTIDE SEQUENCE [LARGE SCALE GENOMIC DNA]</scope>
    <source>
        <strain evidence="3">e1252</strain>
    </source>
</reference>
<evidence type="ECO:0000256" key="1">
    <source>
        <dbReference type="SAM" id="SignalP"/>
    </source>
</evidence>
<feature type="signal peptide" evidence="1">
    <location>
        <begin position="1"/>
        <end position="20"/>
    </location>
</feature>
<gene>
    <name evidence="2" type="primary">pcoE_3</name>
    <name evidence="2" type="ORF">SAMEA2273318_04572</name>
</gene>
<protein>
    <submittedName>
        <fullName evidence="2">Copper-binding protein PcoE</fullName>
    </submittedName>
</protein>
<organism evidence="2 3">
    <name type="scientific">Enterobacter cloacae</name>
    <dbReference type="NCBI Taxonomy" id="550"/>
    <lineage>
        <taxon>Bacteria</taxon>
        <taxon>Pseudomonadati</taxon>
        <taxon>Pseudomonadota</taxon>
        <taxon>Gammaproteobacteria</taxon>
        <taxon>Enterobacterales</taxon>
        <taxon>Enterobacteriaceae</taxon>
        <taxon>Enterobacter</taxon>
        <taxon>Enterobacter cloacae complex</taxon>
    </lineage>
</organism>
<feature type="chain" id="PRO_5009814411" evidence="1">
    <location>
        <begin position="21"/>
        <end position="149"/>
    </location>
</feature>
<dbReference type="EMBL" id="FJXR01000041">
    <property type="protein sequence ID" value="CZW35027.1"/>
    <property type="molecule type" value="Genomic_DNA"/>
</dbReference>
<dbReference type="Proteomes" id="UP000076008">
    <property type="component" value="Unassembled WGS sequence"/>
</dbReference>